<evidence type="ECO:0000313" key="9">
    <source>
        <dbReference type="EMBL" id="XFO66243.1"/>
    </source>
</evidence>
<dbReference type="InterPro" id="IPR003495">
    <property type="entry name" value="CobW/HypB/UreG_nucleotide-bd"/>
</dbReference>
<keyword evidence="4" id="KW-0547">Nucleotide-binding</keyword>
<sequence>MEESRIIQVTESIFSENERVAKVLRQKFADSGVLVLNLVSSPGSGKTTILERTAMDLKSELKMGVIEGDQQTSNDADRIARTGIFAQQINTMSGCHLDAPMIDKALRNFDLDNLDVLFIENVGNLVCPAEFDLGEDFRVLALSITEGEDKPIKYPLMFMSAQTILVNKIDLLSILGFKMEECSGYIKRINPNAMVFELSARSGEGMENWYQWLRQAVQTKKAGKK</sequence>
<dbReference type="PANTHER" id="PTHR30134">
    <property type="entry name" value="HYDROGENASE PROTEIN ASSEMBLY PROTEIN, NICKEL CHAPERONE"/>
    <property type="match status" value="1"/>
</dbReference>
<protein>
    <submittedName>
        <fullName evidence="9">Hydrogenase maturation factor HypB</fullName>
    </submittedName>
</protein>
<dbReference type="CDD" id="cd05390">
    <property type="entry name" value="HypB"/>
    <property type="match status" value="1"/>
</dbReference>
<dbReference type="PIRSF" id="PIRSF005624">
    <property type="entry name" value="Ni-bind_GTPase"/>
    <property type="match status" value="1"/>
</dbReference>
<keyword evidence="5" id="KW-0378">Hydrolase</keyword>
<organism evidence="9 10">
    <name type="scientific">Sporomusa silvacetica DSM 10669</name>
    <dbReference type="NCBI Taxonomy" id="1123289"/>
    <lineage>
        <taxon>Bacteria</taxon>
        <taxon>Bacillati</taxon>
        <taxon>Bacillota</taxon>
        <taxon>Negativicutes</taxon>
        <taxon>Selenomonadales</taxon>
        <taxon>Sporomusaceae</taxon>
        <taxon>Sporomusa</taxon>
    </lineage>
</organism>
<dbReference type="InterPro" id="IPR004392">
    <property type="entry name" value="Hyd_mat_HypB"/>
</dbReference>
<dbReference type="Pfam" id="PF02492">
    <property type="entry name" value="cobW"/>
    <property type="match status" value="1"/>
</dbReference>
<keyword evidence="7" id="KW-0342">GTP-binding</keyword>
<dbReference type="RefSeq" id="WP_094607529.1">
    <property type="nucleotide sequence ID" value="NZ_CP155573.1"/>
</dbReference>
<keyword evidence="3" id="KW-0479">Metal-binding</keyword>
<evidence type="ECO:0000259" key="8">
    <source>
        <dbReference type="Pfam" id="PF02492"/>
    </source>
</evidence>
<dbReference type="SUPFAM" id="SSF52540">
    <property type="entry name" value="P-loop containing nucleoside triphosphate hydrolases"/>
    <property type="match status" value="1"/>
</dbReference>
<evidence type="ECO:0000256" key="6">
    <source>
        <dbReference type="ARBA" id="ARBA00022833"/>
    </source>
</evidence>
<keyword evidence="10" id="KW-1185">Reference proteome</keyword>
<evidence type="ECO:0000256" key="2">
    <source>
        <dbReference type="ARBA" id="ARBA00022596"/>
    </source>
</evidence>
<comment type="similarity">
    <text evidence="1">Belongs to the SIMIBI class G3E GTPase family. HypB/HupM subfamily.</text>
</comment>
<proteinExistence type="inferred from homology"/>
<dbReference type="Proteomes" id="UP000216752">
    <property type="component" value="Chromosome"/>
</dbReference>
<dbReference type="EMBL" id="CP155573">
    <property type="protein sequence ID" value="XFO66243.1"/>
    <property type="molecule type" value="Genomic_DNA"/>
</dbReference>
<name>A0ABZ3ILE7_9FIRM</name>
<dbReference type="NCBIfam" id="TIGR00073">
    <property type="entry name" value="hypB"/>
    <property type="match status" value="1"/>
</dbReference>
<accession>A0ABZ3ILE7</accession>
<dbReference type="PANTHER" id="PTHR30134:SF2">
    <property type="entry name" value="HYDROGENASE MATURATION FACTOR HYPB"/>
    <property type="match status" value="1"/>
</dbReference>
<evidence type="ECO:0000256" key="1">
    <source>
        <dbReference type="ARBA" id="ARBA00006211"/>
    </source>
</evidence>
<feature type="domain" description="CobW/HypB/UreG nucleotide-binding" evidence="8">
    <location>
        <begin position="35"/>
        <end position="196"/>
    </location>
</feature>
<keyword evidence="2" id="KW-0533">Nickel</keyword>
<evidence type="ECO:0000313" key="10">
    <source>
        <dbReference type="Proteomes" id="UP000216752"/>
    </source>
</evidence>
<evidence type="ECO:0000256" key="7">
    <source>
        <dbReference type="ARBA" id="ARBA00023134"/>
    </source>
</evidence>
<evidence type="ECO:0000256" key="5">
    <source>
        <dbReference type="ARBA" id="ARBA00022801"/>
    </source>
</evidence>
<reference evidence="9" key="1">
    <citation type="submission" date="2024-05" db="EMBL/GenBank/DDBJ databases">
        <title>Isolation and characterization of Sporomusa carbonis sp. nov., a carboxydotrophic hydrogenogen in the genus of Sporomusa isolated from a charcoal burning pile.</title>
        <authorList>
            <person name="Boeer T."/>
            <person name="Rosenbaum F."/>
            <person name="Eysell L."/>
            <person name="Mueller V."/>
            <person name="Daniel R."/>
            <person name="Poehlein A."/>
        </authorList>
    </citation>
    <scope>NUCLEOTIDE SEQUENCE [LARGE SCALE GENOMIC DNA]</scope>
    <source>
        <strain evidence="9">DSM 10669</strain>
    </source>
</reference>
<keyword evidence="6" id="KW-0862">Zinc</keyword>
<dbReference type="InterPro" id="IPR027417">
    <property type="entry name" value="P-loop_NTPase"/>
</dbReference>
<dbReference type="Gene3D" id="3.40.50.300">
    <property type="entry name" value="P-loop containing nucleotide triphosphate hydrolases"/>
    <property type="match status" value="1"/>
</dbReference>
<gene>
    <name evidence="9" type="primary">hypB_2</name>
    <name evidence="9" type="ORF">SPSIL_023930</name>
</gene>
<evidence type="ECO:0000256" key="4">
    <source>
        <dbReference type="ARBA" id="ARBA00022741"/>
    </source>
</evidence>
<evidence type="ECO:0000256" key="3">
    <source>
        <dbReference type="ARBA" id="ARBA00022723"/>
    </source>
</evidence>